<evidence type="ECO:0000259" key="1">
    <source>
        <dbReference type="Pfam" id="PF05050"/>
    </source>
</evidence>
<dbReference type="InterPro" id="IPR029063">
    <property type="entry name" value="SAM-dependent_MTases_sf"/>
</dbReference>
<protein>
    <recommendedName>
        <fullName evidence="1">Methyltransferase FkbM domain-containing protein</fullName>
    </recommendedName>
</protein>
<dbReference type="RefSeq" id="WP_072552772.1">
    <property type="nucleotide sequence ID" value="NZ_CP018153.1"/>
</dbReference>
<dbReference type="Gene3D" id="3.40.50.150">
    <property type="entry name" value="Vaccinia Virus protein VP39"/>
    <property type="match status" value="1"/>
</dbReference>
<dbReference type="OrthoDB" id="6310850at2"/>
<organism evidence="2 3">
    <name type="scientific">Christiangramia salexigens</name>
    <dbReference type="NCBI Taxonomy" id="1913577"/>
    <lineage>
        <taxon>Bacteria</taxon>
        <taxon>Pseudomonadati</taxon>
        <taxon>Bacteroidota</taxon>
        <taxon>Flavobacteriia</taxon>
        <taxon>Flavobacteriales</taxon>
        <taxon>Flavobacteriaceae</taxon>
        <taxon>Christiangramia</taxon>
    </lineage>
</organism>
<sequence>MGEIGFKKFLKRLKYFLLQKIYPEPTKDQIMSLIENLRPVSTDKELIRLGGEYDGGYLLPDDLLDIEACFSPGVGTKSSFEKECADLGMQIFMADASVNGPAVKDDRFSFISKFIGGKNQKDFITLEKWISTVNISPDKDLLLQMDIEGHEYQVLKQTPVELLKRFRIIIIEFHRLGAMGSSYFYQENRDVFKKLNLNHKCVHIHPNNCCGINNLKGIETPIAAEFTFLRKDRISSEQKIESMPNPLDRDNVRINKTLVLPEFWYSEK</sequence>
<proteinExistence type="predicted"/>
<accession>A0A1L3J4U3</accession>
<evidence type="ECO:0000313" key="3">
    <source>
        <dbReference type="Proteomes" id="UP000182510"/>
    </source>
</evidence>
<dbReference type="Proteomes" id="UP000182510">
    <property type="component" value="Chromosome"/>
</dbReference>
<gene>
    <name evidence="2" type="ORF">LPB144_06705</name>
</gene>
<dbReference type="STRING" id="1913577.LPB144_06705"/>
<dbReference type="KEGG" id="grl:LPB144_06705"/>
<name>A0A1L3J4U3_9FLAO</name>
<dbReference type="AlphaFoldDB" id="A0A1L3J4U3"/>
<dbReference type="SUPFAM" id="SSF53335">
    <property type="entry name" value="S-adenosyl-L-methionine-dependent methyltransferases"/>
    <property type="match status" value="1"/>
</dbReference>
<dbReference type="Pfam" id="PF05050">
    <property type="entry name" value="Methyltransf_21"/>
    <property type="match status" value="1"/>
</dbReference>
<dbReference type="InterPro" id="IPR006342">
    <property type="entry name" value="FkbM_mtfrase"/>
</dbReference>
<evidence type="ECO:0000313" key="2">
    <source>
        <dbReference type="EMBL" id="APG60124.1"/>
    </source>
</evidence>
<keyword evidence="3" id="KW-1185">Reference proteome</keyword>
<feature type="domain" description="Methyltransferase FkbM" evidence="1">
    <location>
        <begin position="142"/>
        <end position="177"/>
    </location>
</feature>
<reference evidence="2 3" key="1">
    <citation type="submission" date="2016-11" db="EMBL/GenBank/DDBJ databases">
        <title>Gramella sp. LPB0144 isolated from marine environment.</title>
        <authorList>
            <person name="Kim E."/>
            <person name="Yi H."/>
        </authorList>
    </citation>
    <scope>NUCLEOTIDE SEQUENCE [LARGE SCALE GENOMIC DNA]</scope>
    <source>
        <strain evidence="2 3">LPB0144</strain>
    </source>
</reference>
<dbReference type="EMBL" id="CP018153">
    <property type="protein sequence ID" value="APG60124.1"/>
    <property type="molecule type" value="Genomic_DNA"/>
</dbReference>